<evidence type="ECO:0000313" key="2">
    <source>
        <dbReference type="EMBL" id="DAD76871.1"/>
    </source>
</evidence>
<sequence>MADTTYLDFIDGVKAYYGSGSDQWAEIAKYGLKADDAINILRQVPGVDLVKNANGTLRGITYKGFTSMGGYSGSEADKLNEILNGINSNISGGSSSPSKSFNMKIPSNTKVNETTKTLEMTSEIGKKVSTGEKVIGALGTIGAAVFAVGTACTLGKTIDKLLYNANPDFWNAHDMETLNPDTWSEITNSGSIGDNIFNALMGVDPVTNETKAYVDEKALAYMAWYLQSKDIFDVKQVLDVKKEDIPDDFYQVNNYLNSSINGSVGDKEIVYNDTGYAITRKSNKNVDLSYILLPNGVTYMLMSNENSFLYRDKTFSSQPYDFDQIPDKIPSSWTYENKKVYYSYSGYGSPKPTTPTSPILTKQGVDDAGFSKQIAWLLAYKYTLQEKGIDGVGTQPDAIVPDLSGANSIDDVLNILKNTLPNVFNNAITNSVPQPDGSIKDYTYVPISLPNTNNNNDPQPETGGQTQAKPQVNPKTSPDTLLDLIIKLIGNKLDTPNPPDTGTGNTPPIVLPTGSANALYKIYNPTQSEINSFGAWLWSSNFVDQLLKVFNNPMESIIGLHKVYASPIIGGRSNIKVGYLDSGVSSNFVSNQYTKIDCGTVNLQEYFGNVFDYSPYTSIELYLPCIGFVQLDVGNVMRSSINITYTVDVLTGACIAEVNVKRDGSGGVLYSYSGNCASQYPLSSGSYMGIVSSVIGVAGSIVGTVASGGSLAPLALGATSGLLNAKTHVQHSGSLSGNSGVMGGKIPYLIITRPQTNMANNYQHLQGLPSNTYVQLSACHGFTKVKNVNVQNIIAESEELEKIKTLLLDGVII</sequence>
<feature type="region of interest" description="Disordered" evidence="1">
    <location>
        <begin position="447"/>
        <end position="475"/>
    </location>
</feature>
<proteinExistence type="predicted"/>
<name>A0A8S5M456_9CAUD</name>
<dbReference type="EMBL" id="BK014811">
    <property type="protein sequence ID" value="DAD76871.1"/>
    <property type="molecule type" value="Genomic_DNA"/>
</dbReference>
<accession>A0A8S5M456</accession>
<feature type="compositionally biased region" description="Polar residues" evidence="1">
    <location>
        <begin position="449"/>
        <end position="475"/>
    </location>
</feature>
<protein>
    <submittedName>
        <fullName evidence="2">Uncharacterized protein</fullName>
    </submittedName>
</protein>
<reference evidence="2" key="1">
    <citation type="journal article" date="2021" name="Proc. Natl. Acad. Sci. U.S.A.">
        <title>A Catalog of Tens of Thousands of Viruses from Human Metagenomes Reveals Hidden Associations with Chronic Diseases.</title>
        <authorList>
            <person name="Tisza M.J."/>
            <person name="Buck C.B."/>
        </authorList>
    </citation>
    <scope>NUCLEOTIDE SEQUENCE</scope>
    <source>
        <strain evidence="2">Ctq8112</strain>
    </source>
</reference>
<organism evidence="2">
    <name type="scientific">Podoviridae sp. ctq8112</name>
    <dbReference type="NCBI Taxonomy" id="2826579"/>
    <lineage>
        <taxon>Viruses</taxon>
        <taxon>Duplodnaviria</taxon>
        <taxon>Heunggongvirae</taxon>
        <taxon>Uroviricota</taxon>
        <taxon>Caudoviricetes</taxon>
    </lineage>
</organism>
<evidence type="ECO:0000256" key="1">
    <source>
        <dbReference type="SAM" id="MobiDB-lite"/>
    </source>
</evidence>